<dbReference type="PANTHER" id="PTHR38046:SF1">
    <property type="entry name" value="CRYPTIC LOCI REGULATOR 2"/>
    <property type="match status" value="1"/>
</dbReference>
<evidence type="ECO:0000313" key="4">
    <source>
        <dbReference type="Proteomes" id="UP000054097"/>
    </source>
</evidence>
<protein>
    <recommendedName>
        <fullName evidence="2">Cryptic loci regulator 2 N-terminal domain-containing protein</fullName>
    </recommendedName>
</protein>
<dbReference type="GO" id="GO:0030466">
    <property type="term" value="P:silent mating-type cassette heterochromatin formation"/>
    <property type="evidence" value="ECO:0007669"/>
    <property type="project" value="TreeGrafter"/>
</dbReference>
<evidence type="ECO:0000313" key="3">
    <source>
        <dbReference type="EMBL" id="KIM21187.1"/>
    </source>
</evidence>
<feature type="domain" description="Cryptic loci regulator 2 N-terminal" evidence="2">
    <location>
        <begin position="85"/>
        <end position="150"/>
    </location>
</feature>
<proteinExistence type="predicted"/>
<sequence>MSSIEPAVFNSPFFTWRDPYVYINITDTEDPSDPPEDNETSVSLLPGDPICDKGMRVWKETVGQLLVIDFLAATIDQPGYKKRKYYLAEFPENYVFYVRKTTKSGTSKKERIDRYLIGGGHTFRSPNEFAFHAAWLMAGAEPGRCSCVYCDKSSLGQKERSQRMLENRQQAQEIIRQAKATGSIITREPNAMNKRGFLKDTGSEEVKPKRASLQFHYGARNRSSSSSGSGNYVKLVHGYDDENMEE</sequence>
<feature type="compositionally biased region" description="Low complexity" evidence="1">
    <location>
        <begin position="220"/>
        <end position="231"/>
    </location>
</feature>
<dbReference type="Proteomes" id="UP000054097">
    <property type="component" value="Unassembled WGS sequence"/>
</dbReference>
<dbReference type="InterPro" id="IPR031915">
    <property type="entry name" value="Clr2_N"/>
</dbReference>
<dbReference type="AlphaFoldDB" id="A0A0C2WUW3"/>
<reference evidence="3 4" key="1">
    <citation type="submission" date="2014-04" db="EMBL/GenBank/DDBJ databases">
        <authorList>
            <consortium name="DOE Joint Genome Institute"/>
            <person name="Kuo A."/>
            <person name="Zuccaro A."/>
            <person name="Kohler A."/>
            <person name="Nagy L.G."/>
            <person name="Floudas D."/>
            <person name="Copeland A."/>
            <person name="Barry K.W."/>
            <person name="Cichocki N."/>
            <person name="Veneault-Fourrey C."/>
            <person name="LaButti K."/>
            <person name="Lindquist E.A."/>
            <person name="Lipzen A."/>
            <person name="Lundell T."/>
            <person name="Morin E."/>
            <person name="Murat C."/>
            <person name="Sun H."/>
            <person name="Tunlid A."/>
            <person name="Henrissat B."/>
            <person name="Grigoriev I.V."/>
            <person name="Hibbett D.S."/>
            <person name="Martin F."/>
            <person name="Nordberg H.P."/>
            <person name="Cantor M.N."/>
            <person name="Hua S.X."/>
        </authorList>
    </citation>
    <scope>NUCLEOTIDE SEQUENCE [LARGE SCALE GENOMIC DNA]</scope>
    <source>
        <strain evidence="3 4">MAFF 305830</strain>
    </source>
</reference>
<dbReference type="GO" id="GO:0031934">
    <property type="term" value="C:mating-type region heterochromatin"/>
    <property type="evidence" value="ECO:0007669"/>
    <property type="project" value="TreeGrafter"/>
</dbReference>
<dbReference type="Pfam" id="PF16761">
    <property type="entry name" value="Clr2_transil"/>
    <property type="match status" value="1"/>
</dbReference>
<dbReference type="PANTHER" id="PTHR38046">
    <property type="entry name" value="CRYPTIC LOCI REGULATOR 2"/>
    <property type="match status" value="1"/>
</dbReference>
<accession>A0A0C2WUW3</accession>
<dbReference type="STRING" id="933852.A0A0C2WUW3"/>
<feature type="region of interest" description="Disordered" evidence="1">
    <location>
        <begin position="201"/>
        <end position="246"/>
    </location>
</feature>
<keyword evidence="4" id="KW-1185">Reference proteome</keyword>
<dbReference type="InterPro" id="IPR038986">
    <property type="entry name" value="Clr2"/>
</dbReference>
<dbReference type="HOGENOM" id="CLU_1129659_0_0_1"/>
<reference evidence="4" key="2">
    <citation type="submission" date="2015-01" db="EMBL/GenBank/DDBJ databases">
        <title>Evolutionary Origins and Diversification of the Mycorrhizal Mutualists.</title>
        <authorList>
            <consortium name="DOE Joint Genome Institute"/>
            <consortium name="Mycorrhizal Genomics Consortium"/>
            <person name="Kohler A."/>
            <person name="Kuo A."/>
            <person name="Nagy L.G."/>
            <person name="Floudas D."/>
            <person name="Copeland A."/>
            <person name="Barry K.W."/>
            <person name="Cichocki N."/>
            <person name="Veneault-Fourrey C."/>
            <person name="LaButti K."/>
            <person name="Lindquist E.A."/>
            <person name="Lipzen A."/>
            <person name="Lundell T."/>
            <person name="Morin E."/>
            <person name="Murat C."/>
            <person name="Riley R."/>
            <person name="Ohm R."/>
            <person name="Sun H."/>
            <person name="Tunlid A."/>
            <person name="Henrissat B."/>
            <person name="Grigoriev I.V."/>
            <person name="Hibbett D.S."/>
            <person name="Martin F."/>
        </authorList>
    </citation>
    <scope>NUCLEOTIDE SEQUENCE [LARGE SCALE GENOMIC DNA]</scope>
    <source>
        <strain evidence="4">MAFF 305830</strain>
    </source>
</reference>
<dbReference type="OrthoDB" id="2421327at2759"/>
<dbReference type="GO" id="GO:0033553">
    <property type="term" value="C:rDNA heterochromatin"/>
    <property type="evidence" value="ECO:0007669"/>
    <property type="project" value="TreeGrafter"/>
</dbReference>
<gene>
    <name evidence="3" type="ORF">M408DRAFT_333612</name>
</gene>
<organism evidence="3 4">
    <name type="scientific">Serendipita vermifera MAFF 305830</name>
    <dbReference type="NCBI Taxonomy" id="933852"/>
    <lineage>
        <taxon>Eukaryota</taxon>
        <taxon>Fungi</taxon>
        <taxon>Dikarya</taxon>
        <taxon>Basidiomycota</taxon>
        <taxon>Agaricomycotina</taxon>
        <taxon>Agaricomycetes</taxon>
        <taxon>Sebacinales</taxon>
        <taxon>Serendipitaceae</taxon>
        <taxon>Serendipita</taxon>
    </lineage>
</organism>
<evidence type="ECO:0000256" key="1">
    <source>
        <dbReference type="SAM" id="MobiDB-lite"/>
    </source>
</evidence>
<name>A0A0C2WUW3_SERVB</name>
<evidence type="ECO:0000259" key="2">
    <source>
        <dbReference type="Pfam" id="PF16761"/>
    </source>
</evidence>
<dbReference type="EMBL" id="KN824390">
    <property type="protein sequence ID" value="KIM21187.1"/>
    <property type="molecule type" value="Genomic_DNA"/>
</dbReference>
<dbReference type="GO" id="GO:0070824">
    <property type="term" value="C:SHREC complex"/>
    <property type="evidence" value="ECO:0007669"/>
    <property type="project" value="InterPro"/>
</dbReference>